<dbReference type="SUPFAM" id="SSF53474">
    <property type="entry name" value="alpha/beta-Hydrolases"/>
    <property type="match status" value="1"/>
</dbReference>
<evidence type="ECO:0000259" key="1">
    <source>
        <dbReference type="Pfam" id="PF00561"/>
    </source>
</evidence>
<proteinExistence type="predicted"/>
<keyword evidence="3" id="KW-1185">Reference proteome</keyword>
<dbReference type="EMBL" id="JAGYPM010000001">
    <property type="protein sequence ID" value="MBS4188821.1"/>
    <property type="molecule type" value="Genomic_DNA"/>
</dbReference>
<dbReference type="InterPro" id="IPR000073">
    <property type="entry name" value="AB_hydrolase_1"/>
</dbReference>
<dbReference type="Pfam" id="PF00561">
    <property type="entry name" value="Abhydrolase_1"/>
    <property type="match status" value="1"/>
</dbReference>
<reference evidence="2 3" key="1">
    <citation type="submission" date="2021-05" db="EMBL/GenBank/DDBJ databases">
        <title>Novel Bacillus species.</title>
        <authorList>
            <person name="Liu G."/>
        </authorList>
    </citation>
    <scope>NUCLEOTIDE SEQUENCE [LARGE SCALE GENOMIC DNA]</scope>
    <source>
        <strain evidence="2 3">FJAT-49705</strain>
    </source>
</reference>
<dbReference type="Proteomes" id="UP000681027">
    <property type="component" value="Unassembled WGS sequence"/>
</dbReference>
<accession>A0ABS5NLY0</accession>
<dbReference type="InterPro" id="IPR029058">
    <property type="entry name" value="AB_hydrolase_fold"/>
</dbReference>
<protein>
    <submittedName>
        <fullName evidence="2">Alpha/beta hydrolase</fullName>
    </submittedName>
</protein>
<dbReference type="RefSeq" id="WP_213100330.1">
    <property type="nucleotide sequence ID" value="NZ_JAGYPM010000001.1"/>
</dbReference>
<dbReference type="PANTHER" id="PTHR43798">
    <property type="entry name" value="MONOACYLGLYCEROL LIPASE"/>
    <property type="match status" value="1"/>
</dbReference>
<dbReference type="Gene3D" id="3.40.50.1820">
    <property type="entry name" value="alpha/beta hydrolase"/>
    <property type="match status" value="1"/>
</dbReference>
<organism evidence="2 3">
    <name type="scientific">Cytobacillus citreus</name>
    <dbReference type="NCBI Taxonomy" id="2833586"/>
    <lineage>
        <taxon>Bacteria</taxon>
        <taxon>Bacillati</taxon>
        <taxon>Bacillota</taxon>
        <taxon>Bacilli</taxon>
        <taxon>Bacillales</taxon>
        <taxon>Bacillaceae</taxon>
        <taxon>Cytobacillus</taxon>
    </lineage>
</organism>
<sequence>MNEIMIKEVELPNGEMISYRERLGGSQKILLVHGNMNSSKHWDVVLEKMDPKYKLYALDQRGFGLSSYHKPFYSIKELAEDLKYFIEAIGLKNFTIVGWSLGGAVCMQYVADNPDVCDKMILLASGSTRGYPLYESNENGLPDLTKRVQSYDQTKREKTKVVTTEQVYATKNREFLRMVYDAVIYTKNKPDPERYEKYIDDMLTQRNYAEILHALNTFNISKEFNGLTEGTGEAEKIKIPTLVLYGDRDLVITKEMNEEIVDDIGENAFFVELKDCGHSPLIDDLEQLLQVMSEFLDS</sequence>
<dbReference type="InterPro" id="IPR050266">
    <property type="entry name" value="AB_hydrolase_sf"/>
</dbReference>
<comment type="caution">
    <text evidence="2">The sequence shown here is derived from an EMBL/GenBank/DDBJ whole genome shotgun (WGS) entry which is preliminary data.</text>
</comment>
<keyword evidence="2" id="KW-0378">Hydrolase</keyword>
<feature type="domain" description="AB hydrolase-1" evidence="1">
    <location>
        <begin position="29"/>
        <end position="284"/>
    </location>
</feature>
<evidence type="ECO:0000313" key="3">
    <source>
        <dbReference type="Proteomes" id="UP000681027"/>
    </source>
</evidence>
<dbReference type="PRINTS" id="PR00111">
    <property type="entry name" value="ABHYDROLASE"/>
</dbReference>
<dbReference type="PANTHER" id="PTHR43798:SF33">
    <property type="entry name" value="HYDROLASE, PUTATIVE (AFU_ORTHOLOGUE AFUA_2G14860)-RELATED"/>
    <property type="match status" value="1"/>
</dbReference>
<gene>
    <name evidence="2" type="ORF">KHA94_01125</name>
</gene>
<evidence type="ECO:0000313" key="2">
    <source>
        <dbReference type="EMBL" id="MBS4188821.1"/>
    </source>
</evidence>
<name>A0ABS5NLY0_9BACI</name>
<dbReference type="GO" id="GO:0016787">
    <property type="term" value="F:hydrolase activity"/>
    <property type="evidence" value="ECO:0007669"/>
    <property type="project" value="UniProtKB-KW"/>
</dbReference>